<accession>A0ABD0XIP1</accession>
<dbReference type="AlphaFoldDB" id="A0ABD0XIP1"/>
<feature type="compositionally biased region" description="Basic and acidic residues" evidence="1">
    <location>
        <begin position="236"/>
        <end position="247"/>
    </location>
</feature>
<name>A0ABD0XIP1_UMBPY</name>
<feature type="compositionally biased region" description="Low complexity" evidence="1">
    <location>
        <begin position="249"/>
        <end position="262"/>
    </location>
</feature>
<organism evidence="2 3">
    <name type="scientific">Umbra pygmaea</name>
    <name type="common">Eastern mudminnow</name>
    <dbReference type="NCBI Taxonomy" id="75934"/>
    <lineage>
        <taxon>Eukaryota</taxon>
        <taxon>Metazoa</taxon>
        <taxon>Chordata</taxon>
        <taxon>Craniata</taxon>
        <taxon>Vertebrata</taxon>
        <taxon>Euteleostomi</taxon>
        <taxon>Actinopterygii</taxon>
        <taxon>Neopterygii</taxon>
        <taxon>Teleostei</taxon>
        <taxon>Protacanthopterygii</taxon>
        <taxon>Esociformes</taxon>
        <taxon>Umbridae</taxon>
        <taxon>Umbra</taxon>
    </lineage>
</organism>
<dbReference type="InterPro" id="IPR022347">
    <property type="entry name" value="GCR_153/162"/>
</dbReference>
<feature type="compositionally biased region" description="Basic and acidic residues" evidence="1">
    <location>
        <begin position="172"/>
        <end position="181"/>
    </location>
</feature>
<feature type="region of interest" description="Disordered" evidence="1">
    <location>
        <begin position="217"/>
        <end position="276"/>
    </location>
</feature>
<evidence type="ECO:0000256" key="1">
    <source>
        <dbReference type="SAM" id="MobiDB-lite"/>
    </source>
</evidence>
<evidence type="ECO:0000313" key="2">
    <source>
        <dbReference type="EMBL" id="KAL1021311.1"/>
    </source>
</evidence>
<dbReference type="PANTHER" id="PTHR16518:SF4">
    <property type="entry name" value="G-PROTEIN COUPLED RECEPTOR 153 ISOFORM X1-RELATED"/>
    <property type="match status" value="1"/>
</dbReference>
<protein>
    <submittedName>
        <fullName evidence="2">Uncharacterized protein</fullName>
    </submittedName>
</protein>
<gene>
    <name evidence="2" type="ORF">UPYG_G00011600</name>
</gene>
<feature type="region of interest" description="Disordered" evidence="1">
    <location>
        <begin position="44"/>
        <end position="88"/>
    </location>
</feature>
<proteinExistence type="predicted"/>
<evidence type="ECO:0000313" key="3">
    <source>
        <dbReference type="Proteomes" id="UP001557470"/>
    </source>
</evidence>
<feature type="region of interest" description="Disordered" evidence="1">
    <location>
        <begin position="163"/>
        <end position="191"/>
    </location>
</feature>
<comment type="caution">
    <text evidence="2">The sequence shown here is derived from an EMBL/GenBank/DDBJ whole genome shotgun (WGS) entry which is preliminary data.</text>
</comment>
<reference evidence="2 3" key="1">
    <citation type="submission" date="2024-06" db="EMBL/GenBank/DDBJ databases">
        <authorList>
            <person name="Pan Q."/>
            <person name="Wen M."/>
            <person name="Jouanno E."/>
            <person name="Zahm M."/>
            <person name="Klopp C."/>
            <person name="Cabau C."/>
            <person name="Louis A."/>
            <person name="Berthelot C."/>
            <person name="Parey E."/>
            <person name="Roest Crollius H."/>
            <person name="Montfort J."/>
            <person name="Robinson-Rechavi M."/>
            <person name="Bouchez O."/>
            <person name="Lampietro C."/>
            <person name="Lopez Roques C."/>
            <person name="Donnadieu C."/>
            <person name="Postlethwait J."/>
            <person name="Bobe J."/>
            <person name="Verreycken H."/>
            <person name="Guiguen Y."/>
        </authorList>
    </citation>
    <scope>NUCLEOTIDE SEQUENCE [LARGE SCALE GENOMIC DNA]</scope>
    <source>
        <strain evidence="2">Up_M1</strain>
        <tissue evidence="2">Testis</tissue>
    </source>
</reference>
<sequence>MWNVPPTRRFSHDETDMWTSGQIPSYLHRWGTAEDVMGTAHYNSSLPRHERRRNSLVSYHEESHLHRKRRRSEDSGYMLKQLPRGSGGERFEEADLRCFSRDEVINFIDETPLPSPMKSPRHTSTVSLIPDVHEQHIILYPHFPLTDFEREPQALRRLSEHGRSCTWEESPEGSHRAERVSGGENTGVCRSGKGSLREHWWEQEGNRLLPVGQSLRTGEHSFHRPSRTGAHGASWGERRHQPTEESKGSTNSFVSSPSASSSGYITFHSDSIGSAT</sequence>
<dbReference type="PANTHER" id="PTHR16518">
    <property type="entry name" value="G-PROTEIN COUPLED RECEPTOR 153, 162"/>
    <property type="match status" value="1"/>
</dbReference>
<dbReference type="EMBL" id="JAGEUA010000001">
    <property type="protein sequence ID" value="KAL1021311.1"/>
    <property type="molecule type" value="Genomic_DNA"/>
</dbReference>
<dbReference type="Proteomes" id="UP001557470">
    <property type="component" value="Unassembled WGS sequence"/>
</dbReference>
<keyword evidence="3" id="KW-1185">Reference proteome</keyword>